<name>A0A0A8Y473_ARUDO</name>
<sequence>MSRRHEEDPLTSLSLSLPGMDTGFHHDHAHSQFQELPPSPPSPSPPSPPPPAASLAAAPSSHPFAPDFMAAMQDLIRTEVQRYMASVGVRAGCGAEGGADLCMPQLMEGVMRAAAERVGAFGRMQ</sequence>
<organism evidence="2">
    <name type="scientific">Arundo donax</name>
    <name type="common">Giant reed</name>
    <name type="synonym">Donax arundinaceus</name>
    <dbReference type="NCBI Taxonomy" id="35708"/>
    <lineage>
        <taxon>Eukaryota</taxon>
        <taxon>Viridiplantae</taxon>
        <taxon>Streptophyta</taxon>
        <taxon>Embryophyta</taxon>
        <taxon>Tracheophyta</taxon>
        <taxon>Spermatophyta</taxon>
        <taxon>Magnoliopsida</taxon>
        <taxon>Liliopsida</taxon>
        <taxon>Poales</taxon>
        <taxon>Poaceae</taxon>
        <taxon>PACMAD clade</taxon>
        <taxon>Arundinoideae</taxon>
        <taxon>Arundineae</taxon>
        <taxon>Arundo</taxon>
    </lineage>
</organism>
<evidence type="ECO:0000256" key="1">
    <source>
        <dbReference type="SAM" id="MobiDB-lite"/>
    </source>
</evidence>
<feature type="compositionally biased region" description="Low complexity" evidence="1">
    <location>
        <begin position="53"/>
        <end position="64"/>
    </location>
</feature>
<reference evidence="2" key="2">
    <citation type="journal article" date="2015" name="Data Brief">
        <title>Shoot transcriptome of the giant reed, Arundo donax.</title>
        <authorList>
            <person name="Barrero R.A."/>
            <person name="Guerrero F.D."/>
            <person name="Moolhuijzen P."/>
            <person name="Goolsby J.A."/>
            <person name="Tidwell J."/>
            <person name="Bellgard S.E."/>
            <person name="Bellgard M.I."/>
        </authorList>
    </citation>
    <scope>NUCLEOTIDE SEQUENCE</scope>
    <source>
        <tissue evidence="2">Shoot tissue taken approximately 20 cm above the soil surface</tissue>
    </source>
</reference>
<protein>
    <submittedName>
        <fullName evidence="2">Uncharacterized protein</fullName>
    </submittedName>
</protein>
<dbReference type="EMBL" id="GBRH01279208">
    <property type="protein sequence ID" value="JAD18687.1"/>
    <property type="molecule type" value="Transcribed_RNA"/>
</dbReference>
<evidence type="ECO:0000313" key="2">
    <source>
        <dbReference type="EMBL" id="JAD18687.1"/>
    </source>
</evidence>
<feature type="region of interest" description="Disordered" evidence="1">
    <location>
        <begin position="1"/>
        <end position="64"/>
    </location>
</feature>
<reference evidence="2" key="1">
    <citation type="submission" date="2014-09" db="EMBL/GenBank/DDBJ databases">
        <authorList>
            <person name="Magalhaes I.L.F."/>
            <person name="Oliveira U."/>
            <person name="Santos F.R."/>
            <person name="Vidigal T.H.D.A."/>
            <person name="Brescovit A.D."/>
            <person name="Santos A.J."/>
        </authorList>
    </citation>
    <scope>NUCLEOTIDE SEQUENCE</scope>
    <source>
        <tissue evidence="2">Shoot tissue taken approximately 20 cm above the soil surface</tissue>
    </source>
</reference>
<dbReference type="AlphaFoldDB" id="A0A0A8Y473"/>
<proteinExistence type="predicted"/>
<feature type="compositionally biased region" description="Pro residues" evidence="1">
    <location>
        <begin position="37"/>
        <end position="52"/>
    </location>
</feature>
<accession>A0A0A8Y473</accession>